<dbReference type="AlphaFoldDB" id="A0A1G6VUZ0"/>
<protein>
    <submittedName>
        <fullName evidence="1">Uncharacterized protein</fullName>
    </submittedName>
</protein>
<sequence length="42" mass="4984">MHPLFSPYMELVFLDDFFQDLTLEDLDDSISNATNRRKLFGM</sequence>
<evidence type="ECO:0000313" key="2">
    <source>
        <dbReference type="Proteomes" id="UP000199501"/>
    </source>
</evidence>
<proteinExistence type="predicted"/>
<reference evidence="2" key="1">
    <citation type="submission" date="2016-10" db="EMBL/GenBank/DDBJ databases">
        <authorList>
            <person name="Varghese N."/>
            <person name="Submissions S."/>
        </authorList>
    </citation>
    <scope>NUCLEOTIDE SEQUENCE [LARGE SCALE GENOMIC DNA]</scope>
    <source>
        <strain evidence="2">IBRC-M 10403</strain>
    </source>
</reference>
<accession>A0A1G6VUZ0</accession>
<dbReference type="Proteomes" id="UP000199501">
    <property type="component" value="Unassembled WGS sequence"/>
</dbReference>
<keyword evidence="2" id="KW-1185">Reference proteome</keyword>
<dbReference type="EMBL" id="FMZZ01000013">
    <property type="protein sequence ID" value="SDD57399.1"/>
    <property type="molecule type" value="Genomic_DNA"/>
</dbReference>
<evidence type="ECO:0000313" key="1">
    <source>
        <dbReference type="EMBL" id="SDD57399.1"/>
    </source>
</evidence>
<gene>
    <name evidence="1" type="ORF">SAMN05216174_113111</name>
</gene>
<name>A0A1G6VUZ0_9PSEU</name>
<organism evidence="1 2">
    <name type="scientific">Actinokineospora iranica</name>
    <dbReference type="NCBI Taxonomy" id="1271860"/>
    <lineage>
        <taxon>Bacteria</taxon>
        <taxon>Bacillati</taxon>
        <taxon>Actinomycetota</taxon>
        <taxon>Actinomycetes</taxon>
        <taxon>Pseudonocardiales</taxon>
        <taxon>Pseudonocardiaceae</taxon>
        <taxon>Actinokineospora</taxon>
    </lineage>
</organism>